<feature type="transmembrane region" description="Helical" evidence="8">
    <location>
        <begin position="12"/>
        <end position="38"/>
    </location>
</feature>
<keyword evidence="6 8" id="KW-1133">Transmembrane helix</keyword>
<feature type="transmembrane region" description="Helical" evidence="8">
    <location>
        <begin position="86"/>
        <end position="104"/>
    </location>
</feature>
<keyword evidence="4" id="KW-1003">Cell membrane</keyword>
<dbReference type="InterPro" id="IPR020948">
    <property type="entry name" value="P_starv_induced_PsiE-like"/>
</dbReference>
<evidence type="ECO:0000313" key="9">
    <source>
        <dbReference type="EMBL" id="RNB89358.1"/>
    </source>
</evidence>
<dbReference type="PANTHER" id="PTHR37819">
    <property type="entry name" value="PROTEIN PSIE"/>
    <property type="match status" value="1"/>
</dbReference>
<dbReference type="InterPro" id="IPR009315">
    <property type="entry name" value="P_starv_induced_PsiE"/>
</dbReference>
<evidence type="ECO:0000313" key="10">
    <source>
        <dbReference type="Proteomes" id="UP000269573"/>
    </source>
</evidence>
<sequence length="134" mass="15890">MSLLFNQKKESWIIYLFQLVLNTSLILLSLILSFLLLRELYIISVEVFIGGDDNVHEVLQKVLDFFLYFVFVSLIVKYFKENYHFPLRYFIYLGITGTLRFIIVSHENPIANFVFSLVILVLMISYLMLTFERS</sequence>
<evidence type="ECO:0000256" key="5">
    <source>
        <dbReference type="ARBA" id="ARBA00022692"/>
    </source>
</evidence>
<evidence type="ECO:0000256" key="2">
    <source>
        <dbReference type="ARBA" id="ARBA00005632"/>
    </source>
</evidence>
<dbReference type="GO" id="GO:0016036">
    <property type="term" value="P:cellular response to phosphate starvation"/>
    <property type="evidence" value="ECO:0007669"/>
    <property type="project" value="InterPro"/>
</dbReference>
<gene>
    <name evidence="9" type="ORF">EDM59_04775</name>
</gene>
<evidence type="ECO:0000256" key="6">
    <source>
        <dbReference type="ARBA" id="ARBA00022989"/>
    </source>
</evidence>
<keyword evidence="10" id="KW-1185">Reference proteome</keyword>
<evidence type="ECO:0000256" key="4">
    <source>
        <dbReference type="ARBA" id="ARBA00022475"/>
    </source>
</evidence>
<evidence type="ECO:0000256" key="8">
    <source>
        <dbReference type="SAM" id="Phobius"/>
    </source>
</evidence>
<dbReference type="AlphaFoldDB" id="A0A3M8DMQ5"/>
<feature type="transmembrane region" description="Helical" evidence="8">
    <location>
        <begin position="110"/>
        <end position="129"/>
    </location>
</feature>
<dbReference type="Pfam" id="PF06146">
    <property type="entry name" value="PsiE"/>
    <property type="match status" value="1"/>
</dbReference>
<name>A0A3M8DMQ5_9BACL</name>
<protein>
    <recommendedName>
        <fullName evidence="3">Protein PsiE</fullName>
    </recommendedName>
</protein>
<accession>A0A3M8DMQ5</accession>
<evidence type="ECO:0000256" key="1">
    <source>
        <dbReference type="ARBA" id="ARBA00004429"/>
    </source>
</evidence>
<dbReference type="PIRSF" id="PIRSF029598">
    <property type="entry name" value="PsiE"/>
    <property type="match status" value="1"/>
</dbReference>
<dbReference type="EMBL" id="RHHU01000003">
    <property type="protein sequence ID" value="RNB89358.1"/>
    <property type="molecule type" value="Genomic_DNA"/>
</dbReference>
<evidence type="ECO:0000256" key="7">
    <source>
        <dbReference type="ARBA" id="ARBA00023136"/>
    </source>
</evidence>
<dbReference type="PANTHER" id="PTHR37819:SF1">
    <property type="entry name" value="PROTEIN PSIE"/>
    <property type="match status" value="1"/>
</dbReference>
<comment type="similarity">
    <text evidence="2">Belongs to the PsiE family.</text>
</comment>
<proteinExistence type="inferred from homology"/>
<feature type="transmembrane region" description="Helical" evidence="8">
    <location>
        <begin position="58"/>
        <end position="79"/>
    </location>
</feature>
<keyword evidence="7 8" id="KW-0472">Membrane</keyword>
<reference evidence="9 10" key="1">
    <citation type="submission" date="2018-10" db="EMBL/GenBank/DDBJ databases">
        <title>Phylogenomics of Brevibacillus.</title>
        <authorList>
            <person name="Dunlap C."/>
        </authorList>
    </citation>
    <scope>NUCLEOTIDE SEQUENCE [LARGE SCALE GENOMIC DNA]</scope>
    <source>
        <strain evidence="9 10">JCM 15774</strain>
    </source>
</reference>
<dbReference type="GO" id="GO:0005886">
    <property type="term" value="C:plasma membrane"/>
    <property type="evidence" value="ECO:0007669"/>
    <property type="project" value="UniProtKB-SubCell"/>
</dbReference>
<keyword evidence="5 8" id="KW-0812">Transmembrane</keyword>
<comment type="caution">
    <text evidence="9">The sequence shown here is derived from an EMBL/GenBank/DDBJ whole genome shotgun (WGS) entry which is preliminary data.</text>
</comment>
<dbReference type="Proteomes" id="UP000269573">
    <property type="component" value="Unassembled WGS sequence"/>
</dbReference>
<comment type="subcellular location">
    <subcellularLocation>
        <location evidence="1">Cell inner membrane</location>
        <topology evidence="1">Multi-pass membrane protein</topology>
    </subcellularLocation>
</comment>
<evidence type="ECO:0000256" key="3">
    <source>
        <dbReference type="ARBA" id="ARBA00021903"/>
    </source>
</evidence>
<organism evidence="9 10">
    <name type="scientific">Brevibacillus nitrificans</name>
    <dbReference type="NCBI Taxonomy" id="651560"/>
    <lineage>
        <taxon>Bacteria</taxon>
        <taxon>Bacillati</taxon>
        <taxon>Bacillota</taxon>
        <taxon>Bacilli</taxon>
        <taxon>Bacillales</taxon>
        <taxon>Paenibacillaceae</taxon>
        <taxon>Brevibacillus</taxon>
    </lineage>
</organism>